<reference evidence="11" key="1">
    <citation type="submission" date="2020-05" db="EMBL/GenBank/DDBJ databases">
        <authorList>
            <person name="Chiriac C."/>
            <person name="Salcher M."/>
            <person name="Ghai R."/>
            <person name="Kavagutti S V."/>
        </authorList>
    </citation>
    <scope>NUCLEOTIDE SEQUENCE</scope>
</reference>
<evidence type="ECO:0000313" key="10">
    <source>
        <dbReference type="EMBL" id="CAB4685563.1"/>
    </source>
</evidence>
<keyword evidence="4" id="KW-0808">Transferase</keyword>
<dbReference type="EC" id="2.7.13.3" evidence="2"/>
<dbReference type="InterPro" id="IPR036890">
    <property type="entry name" value="HATPase_C_sf"/>
</dbReference>
<dbReference type="EMBL" id="CAFBPW010000009">
    <property type="protein sequence ID" value="CAB5025176.1"/>
    <property type="molecule type" value="Genomic_DNA"/>
</dbReference>
<evidence type="ECO:0000256" key="2">
    <source>
        <dbReference type="ARBA" id="ARBA00012438"/>
    </source>
</evidence>
<dbReference type="PROSITE" id="PS50109">
    <property type="entry name" value="HIS_KIN"/>
    <property type="match status" value="1"/>
</dbReference>
<dbReference type="InterPro" id="IPR005467">
    <property type="entry name" value="His_kinase_dom"/>
</dbReference>
<evidence type="ECO:0000256" key="3">
    <source>
        <dbReference type="ARBA" id="ARBA00022553"/>
    </source>
</evidence>
<evidence type="ECO:0000313" key="11">
    <source>
        <dbReference type="EMBL" id="CAB4969066.1"/>
    </source>
</evidence>
<evidence type="ECO:0000256" key="5">
    <source>
        <dbReference type="ARBA" id="ARBA00022741"/>
    </source>
</evidence>
<feature type="compositionally biased region" description="Polar residues" evidence="8">
    <location>
        <begin position="1"/>
        <end position="11"/>
    </location>
</feature>
<dbReference type="PANTHER" id="PTHR41523">
    <property type="entry name" value="TWO-COMPONENT SYSTEM SENSOR PROTEIN"/>
    <property type="match status" value="1"/>
</dbReference>
<dbReference type="SMART" id="SM00387">
    <property type="entry name" value="HATPase_c"/>
    <property type="match status" value="1"/>
</dbReference>
<dbReference type="AlphaFoldDB" id="A0A6J7LL38"/>
<proteinExistence type="predicted"/>
<protein>
    <recommendedName>
        <fullName evidence="2">histidine kinase</fullName>
        <ecNumber evidence="2">2.7.13.3</ecNumber>
    </recommendedName>
</protein>
<gene>
    <name evidence="10" type="ORF">UFOPK2582_00096</name>
    <name evidence="11" type="ORF">UFOPK3914_00183</name>
    <name evidence="12" type="ORF">UFOPK4173_00167</name>
</gene>
<feature type="region of interest" description="Disordered" evidence="8">
    <location>
        <begin position="1"/>
        <end position="25"/>
    </location>
</feature>
<dbReference type="Pfam" id="PF07568">
    <property type="entry name" value="HisKA_2"/>
    <property type="match status" value="1"/>
</dbReference>
<dbReference type="InterPro" id="IPR003594">
    <property type="entry name" value="HATPase_dom"/>
</dbReference>
<dbReference type="GO" id="GO:0005524">
    <property type="term" value="F:ATP binding"/>
    <property type="evidence" value="ECO:0007669"/>
    <property type="project" value="UniProtKB-KW"/>
</dbReference>
<dbReference type="InterPro" id="IPR011495">
    <property type="entry name" value="Sig_transdc_His_kin_sub2_dim/P"/>
</dbReference>
<keyword evidence="6" id="KW-0418">Kinase</keyword>
<dbReference type="EMBL" id="CAFBOG010000008">
    <property type="protein sequence ID" value="CAB4969066.1"/>
    <property type="molecule type" value="Genomic_DNA"/>
</dbReference>
<evidence type="ECO:0000256" key="6">
    <source>
        <dbReference type="ARBA" id="ARBA00022777"/>
    </source>
</evidence>
<dbReference type="Gene3D" id="3.30.450.280">
    <property type="entry name" value="GAF domain"/>
    <property type="match status" value="1"/>
</dbReference>
<sequence>MSTGEFDNSATRYPEPTYGHPDYDAPDVIDDADDGDFTAEHVGLIVPPVEIEASRHLHRLVAGWGMLSDLSFSDLLLYVPLPVQSEAEEKRFLVVNQMRPNTGPTLFLDDVVGRTMSAAQRPAVATAASSGEIVDTVIDSVWLGERIRVTAIPVRFHDKVVAVIASESALSTTRQPGVLEEVYLEVFGRLAKMVSAGQFPFEDEEVLAAGGPRVGDGVILLDQLGKVAFTSPNAISALRRLRISGRIQGASLTELGVETDTTYRAFFTARPAAEEVERNEVCVVIWCIPLLNASNVDGGLVLLRDISELKMRDRLLISKDATIREIHHRVKNNLQTISSLLRLQGRRLTEPSAKAAIEESVRRIRSIALVHEILSREDGDEVNFSEILRPLVRMVEEGLTSPDRPLSFEMIGESGNLPSPTATSLAVVLTELLQNIVDHAYPPGLLMSEELPKVRIEMLQGAGVLRVDVIDDGVGMSGEADPERRPSLGLSIVTGLISELEGKISFAPADEQAAAGETRTATGHLRRIGTRVSLTIPVVRGPFATQPPQREAE</sequence>
<keyword evidence="7" id="KW-0067">ATP-binding</keyword>
<dbReference type="InterPro" id="IPR011102">
    <property type="entry name" value="Sig_transdc_His_kinase_HWE"/>
</dbReference>
<dbReference type="Pfam" id="PF02518">
    <property type="entry name" value="HATPase_c"/>
    <property type="match status" value="1"/>
</dbReference>
<dbReference type="InterPro" id="IPR038424">
    <property type="entry name" value="H_kinase_PdtaS_GAF_sf"/>
</dbReference>
<evidence type="ECO:0000256" key="1">
    <source>
        <dbReference type="ARBA" id="ARBA00000085"/>
    </source>
</evidence>
<dbReference type="EMBL" id="CAEZXS010000005">
    <property type="protein sequence ID" value="CAB4685563.1"/>
    <property type="molecule type" value="Genomic_DNA"/>
</dbReference>
<dbReference type="Gene3D" id="3.30.450.20">
    <property type="entry name" value="PAS domain"/>
    <property type="match status" value="1"/>
</dbReference>
<dbReference type="Gene3D" id="3.30.565.10">
    <property type="entry name" value="Histidine kinase-like ATPase, C-terminal domain"/>
    <property type="match status" value="1"/>
</dbReference>
<dbReference type="PANTHER" id="PTHR41523:SF8">
    <property type="entry name" value="ETHYLENE RESPONSE SENSOR PROTEIN"/>
    <property type="match status" value="1"/>
</dbReference>
<dbReference type="SMART" id="SM00911">
    <property type="entry name" value="HWE_HK"/>
    <property type="match status" value="1"/>
</dbReference>
<dbReference type="Pfam" id="PF12282">
    <property type="entry name" value="GAF_PdtaS"/>
    <property type="match status" value="1"/>
</dbReference>
<evidence type="ECO:0000256" key="7">
    <source>
        <dbReference type="ARBA" id="ARBA00022840"/>
    </source>
</evidence>
<dbReference type="InterPro" id="IPR022066">
    <property type="entry name" value="PdtaS_GAF"/>
</dbReference>
<keyword evidence="5" id="KW-0547">Nucleotide-binding</keyword>
<organism evidence="11">
    <name type="scientific">freshwater metagenome</name>
    <dbReference type="NCBI Taxonomy" id="449393"/>
    <lineage>
        <taxon>unclassified sequences</taxon>
        <taxon>metagenomes</taxon>
        <taxon>ecological metagenomes</taxon>
    </lineage>
</organism>
<evidence type="ECO:0000256" key="4">
    <source>
        <dbReference type="ARBA" id="ARBA00022679"/>
    </source>
</evidence>
<dbReference type="SUPFAM" id="SSF55874">
    <property type="entry name" value="ATPase domain of HSP90 chaperone/DNA topoisomerase II/histidine kinase"/>
    <property type="match status" value="1"/>
</dbReference>
<accession>A0A6J7LL38</accession>
<keyword evidence="3" id="KW-0597">Phosphoprotein</keyword>
<dbReference type="GO" id="GO:0004673">
    <property type="term" value="F:protein histidine kinase activity"/>
    <property type="evidence" value="ECO:0007669"/>
    <property type="project" value="UniProtKB-EC"/>
</dbReference>
<feature type="domain" description="Histidine kinase" evidence="9">
    <location>
        <begin position="325"/>
        <end position="540"/>
    </location>
</feature>
<evidence type="ECO:0000259" key="9">
    <source>
        <dbReference type="PROSITE" id="PS50109"/>
    </source>
</evidence>
<name>A0A6J7LL38_9ZZZZ</name>
<comment type="catalytic activity">
    <reaction evidence="1">
        <text>ATP + protein L-histidine = ADP + protein N-phospho-L-histidine.</text>
        <dbReference type="EC" id="2.7.13.3"/>
    </reaction>
</comment>
<evidence type="ECO:0000256" key="8">
    <source>
        <dbReference type="SAM" id="MobiDB-lite"/>
    </source>
</evidence>
<evidence type="ECO:0000313" key="12">
    <source>
        <dbReference type="EMBL" id="CAB5025176.1"/>
    </source>
</evidence>